<dbReference type="EMBL" id="CAJNYU010004044">
    <property type="protein sequence ID" value="CAF3719701.1"/>
    <property type="molecule type" value="Genomic_DNA"/>
</dbReference>
<evidence type="ECO:0000313" key="2">
    <source>
        <dbReference type="EMBL" id="CAF4689905.1"/>
    </source>
</evidence>
<evidence type="ECO:0000313" key="3">
    <source>
        <dbReference type="Proteomes" id="UP000663869"/>
    </source>
</evidence>
<accession>A0A818W389</accession>
<name>A0A818W389_9BILA</name>
<dbReference type="Proteomes" id="UP000663869">
    <property type="component" value="Unassembled WGS sequence"/>
</dbReference>
<dbReference type="AlphaFoldDB" id="A0A818W389"/>
<dbReference type="Proteomes" id="UP000663862">
    <property type="component" value="Unassembled WGS sequence"/>
</dbReference>
<organism evidence="1 3">
    <name type="scientific">Rotaria socialis</name>
    <dbReference type="NCBI Taxonomy" id="392032"/>
    <lineage>
        <taxon>Eukaryota</taxon>
        <taxon>Metazoa</taxon>
        <taxon>Spiralia</taxon>
        <taxon>Gnathifera</taxon>
        <taxon>Rotifera</taxon>
        <taxon>Eurotatoria</taxon>
        <taxon>Bdelloidea</taxon>
        <taxon>Philodinida</taxon>
        <taxon>Philodinidae</taxon>
        <taxon>Rotaria</taxon>
    </lineage>
</organism>
<evidence type="ECO:0000313" key="1">
    <source>
        <dbReference type="EMBL" id="CAF3719701.1"/>
    </source>
</evidence>
<gene>
    <name evidence="1" type="ORF">FME351_LOCUS28969</name>
    <name evidence="2" type="ORF">TSG867_LOCUS32810</name>
</gene>
<protein>
    <submittedName>
        <fullName evidence="1">Uncharacterized protein</fullName>
    </submittedName>
</protein>
<sequence length="160" mass="18768">MHEQAKEKQEGCHRVAVEIVAGMIRGSKYWTLEMEDLDPRRMHRLIEFIRTLINDETTVNTFLETSCWFLVLKLTNFEWRVPAIWCATNQHTKEMLDHPFKAVREHIANVLSVSLSFDVKLSNGHSSSHRDANRFIDTILERLHHAIETYEKNSFDKSTT</sequence>
<proteinExistence type="predicted"/>
<reference evidence="1" key="1">
    <citation type="submission" date="2021-02" db="EMBL/GenBank/DDBJ databases">
        <authorList>
            <person name="Nowell W R."/>
        </authorList>
    </citation>
    <scope>NUCLEOTIDE SEQUENCE</scope>
</reference>
<dbReference type="EMBL" id="CAJOBQ010008236">
    <property type="protein sequence ID" value="CAF4689905.1"/>
    <property type="molecule type" value="Genomic_DNA"/>
</dbReference>
<comment type="caution">
    <text evidence="1">The sequence shown here is derived from an EMBL/GenBank/DDBJ whole genome shotgun (WGS) entry which is preliminary data.</text>
</comment>